<evidence type="ECO:0000313" key="1">
    <source>
        <dbReference type="EMBL" id="NVZ11743.1"/>
    </source>
</evidence>
<reference evidence="1 2" key="1">
    <citation type="submission" date="2020-06" db="EMBL/GenBank/DDBJ databases">
        <title>Whole-genome sequence of Allochromatium humboldtianum DSM 21881, type strain.</title>
        <authorList>
            <person name="Kyndt J.A."/>
            <person name="Meyer T.E."/>
        </authorList>
    </citation>
    <scope>NUCLEOTIDE SEQUENCE [LARGE SCALE GENOMIC DNA]</scope>
    <source>
        <strain evidence="1 2">DSM 21881</strain>
    </source>
</reference>
<organism evidence="1 2">
    <name type="scientific">Allochromatium humboldtianum</name>
    <dbReference type="NCBI Taxonomy" id="504901"/>
    <lineage>
        <taxon>Bacteria</taxon>
        <taxon>Pseudomonadati</taxon>
        <taxon>Pseudomonadota</taxon>
        <taxon>Gammaproteobacteria</taxon>
        <taxon>Chromatiales</taxon>
        <taxon>Chromatiaceae</taxon>
        <taxon>Allochromatium</taxon>
    </lineage>
</organism>
<gene>
    <name evidence="1" type="ORF">HW932_21075</name>
</gene>
<accession>A0A850RS48</accession>
<proteinExistence type="predicted"/>
<evidence type="ECO:0000313" key="2">
    <source>
        <dbReference type="Proteomes" id="UP000592294"/>
    </source>
</evidence>
<dbReference type="Proteomes" id="UP000592294">
    <property type="component" value="Unassembled WGS sequence"/>
</dbReference>
<sequence>MEANEDSRYPYTYAADYVRSLAGYGEDGSTKLSRSDASRIRSEIAAAIGMEDAELARKLADRYKANCDGAR</sequence>
<dbReference type="EMBL" id="JABZEO010000038">
    <property type="protein sequence ID" value="NVZ11743.1"/>
    <property type="molecule type" value="Genomic_DNA"/>
</dbReference>
<dbReference type="RefSeq" id="WP_176978422.1">
    <property type="nucleotide sequence ID" value="NZ_JABZEO010000038.1"/>
</dbReference>
<comment type="caution">
    <text evidence="1">The sequence shown here is derived from an EMBL/GenBank/DDBJ whole genome shotgun (WGS) entry which is preliminary data.</text>
</comment>
<dbReference type="AlphaFoldDB" id="A0A850RS48"/>
<protein>
    <submittedName>
        <fullName evidence="1">Uncharacterized protein</fullName>
    </submittedName>
</protein>
<name>A0A850RS48_9GAMM</name>
<keyword evidence="2" id="KW-1185">Reference proteome</keyword>